<reference evidence="7 8" key="1">
    <citation type="submission" date="2018-08" db="EMBL/GenBank/DDBJ databases">
        <title>Genome analysis of the thermophilic bacterium of the candidate phylum Aminicenantes from deep subsurface aquifer revealed its physiology and ecological role.</title>
        <authorList>
            <person name="Kadnikov V.V."/>
            <person name="Mardanov A.V."/>
            <person name="Beletsky A.V."/>
            <person name="Karnachuk O.V."/>
            <person name="Ravin N.V."/>
        </authorList>
    </citation>
    <scope>NUCLEOTIDE SEQUENCE [LARGE SCALE GENOMIC DNA]</scope>
    <source>
        <strain evidence="7">BY38</strain>
    </source>
</reference>
<dbReference type="Pfam" id="PF25973">
    <property type="entry name" value="BSH_CzcB"/>
    <property type="match status" value="1"/>
</dbReference>
<dbReference type="GO" id="GO:0046914">
    <property type="term" value="F:transition metal ion binding"/>
    <property type="evidence" value="ECO:0007669"/>
    <property type="project" value="TreeGrafter"/>
</dbReference>
<accession>A0A3E2BQA6</accession>
<evidence type="ECO:0000256" key="2">
    <source>
        <dbReference type="ARBA" id="ARBA00022448"/>
    </source>
</evidence>
<dbReference type="AlphaFoldDB" id="A0A3E2BQA6"/>
<dbReference type="EMBL" id="QUAH01000001">
    <property type="protein sequence ID" value="RFT16822.1"/>
    <property type="molecule type" value="Genomic_DNA"/>
</dbReference>
<keyword evidence="3" id="KW-0812">Transmembrane</keyword>
<feature type="domain" description="CzcB-like C-terminal circularly permuted SH3-like" evidence="6">
    <location>
        <begin position="301"/>
        <end position="362"/>
    </location>
</feature>
<dbReference type="Pfam" id="PF25975">
    <property type="entry name" value="CzcB_C"/>
    <property type="match status" value="1"/>
</dbReference>
<gene>
    <name evidence="7" type="ORF">OP8BY_0764</name>
</gene>
<dbReference type="GO" id="GO:0016020">
    <property type="term" value="C:membrane"/>
    <property type="evidence" value="ECO:0007669"/>
    <property type="project" value="InterPro"/>
</dbReference>
<keyword evidence="3" id="KW-1133">Transmembrane helix</keyword>
<dbReference type="SUPFAM" id="SSF111369">
    <property type="entry name" value="HlyD-like secretion proteins"/>
    <property type="match status" value="1"/>
</dbReference>
<protein>
    <submittedName>
        <fullName evidence="7">Cobalt/zinc/cadmium efflux RND transporter, membrane fusion protein, CzcB family</fullName>
    </submittedName>
</protein>
<organism evidence="7 8">
    <name type="scientific">Candidatus Saccharicenans subterraneus</name>
    <dbReference type="NCBI Taxonomy" id="2508984"/>
    <lineage>
        <taxon>Bacteria</taxon>
        <taxon>Candidatus Aminicenantota</taxon>
        <taxon>Candidatus Aminicenantia</taxon>
        <taxon>Candidatus Aminicenantales</taxon>
        <taxon>Candidatus Saccharicenantaceae</taxon>
        <taxon>Candidatus Saccharicenans</taxon>
    </lineage>
</organism>
<dbReference type="Proteomes" id="UP000257323">
    <property type="component" value="Unassembled WGS sequence"/>
</dbReference>
<dbReference type="Gene3D" id="2.40.420.20">
    <property type="match status" value="1"/>
</dbReference>
<evidence type="ECO:0000259" key="6">
    <source>
        <dbReference type="Pfam" id="PF25975"/>
    </source>
</evidence>
<dbReference type="InterPro" id="IPR058792">
    <property type="entry name" value="Beta-barrel_RND_2"/>
</dbReference>
<evidence type="ECO:0000256" key="3">
    <source>
        <dbReference type="SAM" id="Phobius"/>
    </source>
</evidence>
<dbReference type="PANTHER" id="PTHR30097:SF4">
    <property type="entry name" value="SLR6042 PROTEIN"/>
    <property type="match status" value="1"/>
</dbReference>
<dbReference type="GO" id="GO:0022857">
    <property type="term" value="F:transmembrane transporter activity"/>
    <property type="evidence" value="ECO:0007669"/>
    <property type="project" value="InterPro"/>
</dbReference>
<dbReference type="InterPro" id="IPR051909">
    <property type="entry name" value="MFP_Cation_Efflux"/>
</dbReference>
<evidence type="ECO:0000313" key="7">
    <source>
        <dbReference type="EMBL" id="RFT16822.1"/>
    </source>
</evidence>
<feature type="domain" description="CzcB-like barrel-sandwich hybrid" evidence="5">
    <location>
        <begin position="89"/>
        <end position="215"/>
    </location>
</feature>
<dbReference type="FunFam" id="2.40.30.170:FF:000010">
    <property type="entry name" value="Efflux RND transporter periplasmic adaptor subunit"/>
    <property type="match status" value="1"/>
</dbReference>
<dbReference type="Gene3D" id="2.40.30.170">
    <property type="match status" value="1"/>
</dbReference>
<dbReference type="PANTHER" id="PTHR30097">
    <property type="entry name" value="CATION EFFLUX SYSTEM PROTEIN CUSB"/>
    <property type="match status" value="1"/>
</dbReference>
<dbReference type="GO" id="GO:0015679">
    <property type="term" value="P:plasma membrane copper ion transport"/>
    <property type="evidence" value="ECO:0007669"/>
    <property type="project" value="TreeGrafter"/>
</dbReference>
<dbReference type="Gene3D" id="2.40.50.100">
    <property type="match status" value="1"/>
</dbReference>
<sequence length="378" mass="41292">MPDKKFFGRIIFIIMVASIFYAGCDRTSSQRPASVGIAEGEPEHEHVVLTAEAERLAGIKLARLGPQSIIPELLVPAEVTLNPRAFYRLTTRVSGRVEQLLAYEGDRVRRGQVVARLFSLPYLESLAELRLAAERLDRLEKTNSPDKETARAVLASARDKLRLLGLADQELDRLVQQGGELPLYEVTSPADGQVVSTAAFPGDSLEAGARLMEIASYQLLWVEGRVQEKDLGLLTVGQAATIRSKAFPDLEFQGRVTFISPALDTTSRTLKVRVEVANPEGRLKPGMYVDLALKLAEQRMLAVPREAVVEVNGEKTIFVPEGPGTYRPQAIQTGPPVGDWLPVIAGLSAGDDYVAAGAFMLKAELLKHTLGEGDHHHD</sequence>
<keyword evidence="2" id="KW-0813">Transport</keyword>
<dbReference type="InterPro" id="IPR058647">
    <property type="entry name" value="BSH_CzcB-like"/>
</dbReference>
<comment type="similarity">
    <text evidence="1">Belongs to the membrane fusion protein (MFP) (TC 8.A.1) family.</text>
</comment>
<evidence type="ECO:0000256" key="1">
    <source>
        <dbReference type="ARBA" id="ARBA00009477"/>
    </source>
</evidence>
<dbReference type="InterPro" id="IPR058649">
    <property type="entry name" value="CzcB_C"/>
</dbReference>
<feature type="transmembrane region" description="Helical" evidence="3">
    <location>
        <begin position="6"/>
        <end position="24"/>
    </location>
</feature>
<name>A0A3E2BQA6_9BACT</name>
<comment type="caution">
    <text evidence="7">The sequence shown here is derived from an EMBL/GenBank/DDBJ whole genome shotgun (WGS) entry which is preliminary data.</text>
</comment>
<dbReference type="GO" id="GO:0030288">
    <property type="term" value="C:outer membrane-bounded periplasmic space"/>
    <property type="evidence" value="ECO:0007669"/>
    <property type="project" value="TreeGrafter"/>
</dbReference>
<dbReference type="InterPro" id="IPR006143">
    <property type="entry name" value="RND_pump_MFP"/>
</dbReference>
<dbReference type="Pfam" id="PF25954">
    <property type="entry name" value="Beta-barrel_RND_2"/>
    <property type="match status" value="1"/>
</dbReference>
<proteinExistence type="inferred from homology"/>
<keyword evidence="3" id="KW-0472">Membrane</keyword>
<evidence type="ECO:0000259" key="5">
    <source>
        <dbReference type="Pfam" id="PF25973"/>
    </source>
</evidence>
<dbReference type="NCBIfam" id="TIGR01730">
    <property type="entry name" value="RND_mfp"/>
    <property type="match status" value="1"/>
</dbReference>
<dbReference type="GO" id="GO:0060003">
    <property type="term" value="P:copper ion export"/>
    <property type="evidence" value="ECO:0007669"/>
    <property type="project" value="TreeGrafter"/>
</dbReference>
<feature type="domain" description="CusB-like beta-barrel" evidence="4">
    <location>
        <begin position="220"/>
        <end position="294"/>
    </location>
</feature>
<evidence type="ECO:0000313" key="8">
    <source>
        <dbReference type="Proteomes" id="UP000257323"/>
    </source>
</evidence>
<evidence type="ECO:0000259" key="4">
    <source>
        <dbReference type="Pfam" id="PF25954"/>
    </source>
</evidence>